<keyword evidence="3" id="KW-1185">Reference proteome</keyword>
<evidence type="ECO:0000259" key="1">
    <source>
        <dbReference type="Pfam" id="PF01243"/>
    </source>
</evidence>
<feature type="domain" description="Pyridoxamine 5'-phosphate oxidase N-terminal" evidence="1">
    <location>
        <begin position="6"/>
        <end position="94"/>
    </location>
</feature>
<dbReference type="Gene3D" id="2.30.110.10">
    <property type="entry name" value="Electron Transport, Fmn-binding Protein, Chain A"/>
    <property type="match status" value="1"/>
</dbReference>
<dbReference type="Proteomes" id="UP000000663">
    <property type="component" value="Chromosome"/>
</dbReference>
<dbReference type="AlphaFoldDB" id="Q0W099"/>
<proteinExistence type="predicted"/>
<dbReference type="InterPro" id="IPR012349">
    <property type="entry name" value="Split_barrel_FMN-bd"/>
</dbReference>
<dbReference type="RefSeq" id="WP_012034399.1">
    <property type="nucleotide sequence ID" value="NC_009464.1"/>
</dbReference>
<sequence>MDFKDCVKFANETNVCYLATIDNGQPRVRAMGLFLADETGIYLQTATMKDLYRQLKANPKVEMCFFKPGEQAGAMMRVEGEIEFVDDKKLKVKAIEDRPFLKAFGLTPDSPELIIFRLAKGQAYFWTMKDNLKPKEKISFG</sequence>
<gene>
    <name evidence="2" type="ORF">RRC502</name>
</gene>
<organism evidence="2 3">
    <name type="scientific">Methanocella arvoryzae (strain DSM 22066 / NBRC 105507 / MRE50)</name>
    <dbReference type="NCBI Taxonomy" id="351160"/>
    <lineage>
        <taxon>Archaea</taxon>
        <taxon>Methanobacteriati</taxon>
        <taxon>Methanobacteriota</taxon>
        <taxon>Stenosarchaea group</taxon>
        <taxon>Methanomicrobia</taxon>
        <taxon>Methanocellales</taxon>
        <taxon>Methanocellaceae</taxon>
        <taxon>Methanocella</taxon>
    </lineage>
</organism>
<dbReference type="GeneID" id="5145628"/>
<dbReference type="PANTHER" id="PTHR34818">
    <property type="entry name" value="PROTEIN BLI-3"/>
    <property type="match status" value="1"/>
</dbReference>
<protein>
    <submittedName>
        <fullName evidence="2">Predicted pyridoxamine 5'-phosphate oxidase family protein</fullName>
    </submittedName>
</protein>
<dbReference type="OrthoDB" id="129364at2157"/>
<dbReference type="InterPro" id="IPR011576">
    <property type="entry name" value="Pyridox_Oxase_N"/>
</dbReference>
<dbReference type="Pfam" id="PF01243">
    <property type="entry name" value="PNPOx_N"/>
    <property type="match status" value="1"/>
</dbReference>
<dbReference type="EMBL" id="AM114193">
    <property type="protein sequence ID" value="CAJ38194.1"/>
    <property type="molecule type" value="Genomic_DNA"/>
</dbReference>
<dbReference type="PANTHER" id="PTHR34818:SF1">
    <property type="entry name" value="PROTEIN BLI-3"/>
    <property type="match status" value="1"/>
</dbReference>
<dbReference type="KEGG" id="rci:RRC502"/>
<accession>Q0W099</accession>
<reference evidence="2 3" key="1">
    <citation type="journal article" date="2006" name="Science">
        <title>Genome of rice cluster I archaea -- the key methane producers in the rice rhizosphere.</title>
        <authorList>
            <person name="Erkel C."/>
            <person name="Kube M."/>
            <person name="Reinhardt R."/>
            <person name="Liesack W."/>
        </authorList>
    </citation>
    <scope>NUCLEOTIDE SEQUENCE [LARGE SCALE GENOMIC DNA]</scope>
    <source>
        <strain evidence="3">DSM 22066 / NBRC 105507 / MRE50</strain>
    </source>
</reference>
<evidence type="ECO:0000313" key="2">
    <source>
        <dbReference type="EMBL" id="CAJ38194.1"/>
    </source>
</evidence>
<dbReference type="SUPFAM" id="SSF50475">
    <property type="entry name" value="FMN-binding split barrel"/>
    <property type="match status" value="1"/>
</dbReference>
<dbReference type="STRING" id="351160.RRC502"/>
<dbReference type="eggNOG" id="arCOG00528">
    <property type="taxonomic scope" value="Archaea"/>
</dbReference>
<dbReference type="InterPro" id="IPR052917">
    <property type="entry name" value="Stress-Dev_Protein"/>
</dbReference>
<name>Q0W099_METAR</name>
<evidence type="ECO:0000313" key="3">
    <source>
        <dbReference type="Proteomes" id="UP000000663"/>
    </source>
</evidence>